<evidence type="ECO:0000256" key="1">
    <source>
        <dbReference type="SAM" id="SignalP"/>
    </source>
</evidence>
<evidence type="ECO:0000313" key="2">
    <source>
        <dbReference type="EMBL" id="AGS53874.1"/>
    </source>
</evidence>
<organism evidence="2">
    <name type="scientific">uncultured bacterium contig00154</name>
    <dbReference type="NCBI Taxonomy" id="1181592"/>
    <lineage>
        <taxon>Bacteria</taxon>
        <taxon>environmental samples</taxon>
    </lineage>
</organism>
<reference evidence="2" key="1">
    <citation type="submission" date="2012-03" db="EMBL/GenBank/DDBJ databases">
        <title>Functional metagenomics reveals considerable lignocellulase gene clusters in the gut microbiome of a wood-feeding higher termite.</title>
        <authorList>
            <person name="Liu N."/>
        </authorList>
    </citation>
    <scope>NUCLEOTIDE SEQUENCE</scope>
</reference>
<dbReference type="EMBL" id="JQ844255">
    <property type="protein sequence ID" value="AGS53874.1"/>
    <property type="molecule type" value="Genomic_DNA"/>
</dbReference>
<sequence length="42" mass="3972">MKKLTSLILSAVLLLATLAACAGAPDVSGAGGAAHPKTALPA</sequence>
<accession>A0A806KKL1</accession>
<feature type="signal peptide" evidence="1">
    <location>
        <begin position="1"/>
        <end position="22"/>
    </location>
</feature>
<name>A0A806KKL1_9BACT</name>
<dbReference type="PROSITE" id="PS51257">
    <property type="entry name" value="PROKAR_LIPOPROTEIN"/>
    <property type="match status" value="1"/>
</dbReference>
<dbReference type="AlphaFoldDB" id="A0A806KKL1"/>
<proteinExistence type="predicted"/>
<feature type="chain" id="PRO_5032769132" evidence="1">
    <location>
        <begin position="23"/>
        <end position="42"/>
    </location>
</feature>
<protein>
    <submittedName>
        <fullName evidence="2">Uncharacterized protein</fullName>
    </submittedName>
</protein>
<keyword evidence="1" id="KW-0732">Signal</keyword>